<gene>
    <name evidence="2" type="ORF">SAMN05421507_112134</name>
</gene>
<accession>A0A1H0UMY8</accession>
<dbReference type="InterPro" id="IPR029058">
    <property type="entry name" value="AB_hydrolase_fold"/>
</dbReference>
<name>A0A1H0UMY8_9PSEU</name>
<feature type="compositionally biased region" description="Low complexity" evidence="1">
    <location>
        <begin position="261"/>
        <end position="271"/>
    </location>
</feature>
<keyword evidence="3" id="KW-1185">Reference proteome</keyword>
<dbReference type="Proteomes" id="UP000199691">
    <property type="component" value="Unassembled WGS sequence"/>
</dbReference>
<organism evidence="2 3">
    <name type="scientific">Lentzea jiangxiensis</name>
    <dbReference type="NCBI Taxonomy" id="641025"/>
    <lineage>
        <taxon>Bacteria</taxon>
        <taxon>Bacillati</taxon>
        <taxon>Actinomycetota</taxon>
        <taxon>Actinomycetes</taxon>
        <taxon>Pseudonocardiales</taxon>
        <taxon>Pseudonocardiaceae</taxon>
        <taxon>Lentzea</taxon>
    </lineage>
</organism>
<dbReference type="EMBL" id="FNIX01000012">
    <property type="protein sequence ID" value="SDP67617.1"/>
    <property type="molecule type" value="Genomic_DNA"/>
</dbReference>
<dbReference type="Gene3D" id="3.40.50.1820">
    <property type="entry name" value="alpha/beta hydrolase"/>
    <property type="match status" value="1"/>
</dbReference>
<evidence type="ECO:0008006" key="4">
    <source>
        <dbReference type="Google" id="ProtNLM"/>
    </source>
</evidence>
<dbReference type="SUPFAM" id="SSF53474">
    <property type="entry name" value="alpha/beta-Hydrolases"/>
    <property type="match status" value="1"/>
</dbReference>
<feature type="region of interest" description="Disordered" evidence="1">
    <location>
        <begin position="219"/>
        <end position="271"/>
    </location>
</feature>
<dbReference type="AlphaFoldDB" id="A0A1H0UMY8"/>
<sequence>MTSATLRFTSATTLPDGVTERGFVHPGADGEVPGVLWTPAGTPTGLVLSAHGGGQHKRAPGIVDRALRCAAAGLAVIALDAPGHGDRARTADDERFAGEIRSRIADGHDVAAVVASYNALLAERAVPEWRAVLDPVPGLPGIGGEVPVGFWGVSMGSAAGIALVASEKRMRAAVFGLIGVTAGLASAAARVTVPVRFLLQWDDRLVARDAGLAMFDASPQRTRPCTPTRAATATCRPSSSTAPPPSWPDTARPRGPGAGPGLPVLGSGSRA</sequence>
<evidence type="ECO:0000313" key="3">
    <source>
        <dbReference type="Proteomes" id="UP000199691"/>
    </source>
</evidence>
<protein>
    <recommendedName>
        <fullName evidence="4">Alpha/beta hydrolase family protein</fullName>
    </recommendedName>
</protein>
<dbReference type="RefSeq" id="WP_245733829.1">
    <property type="nucleotide sequence ID" value="NZ_FNIX01000012.1"/>
</dbReference>
<reference evidence="3" key="1">
    <citation type="submission" date="2016-10" db="EMBL/GenBank/DDBJ databases">
        <authorList>
            <person name="Varghese N."/>
            <person name="Submissions S."/>
        </authorList>
    </citation>
    <scope>NUCLEOTIDE SEQUENCE [LARGE SCALE GENOMIC DNA]</scope>
    <source>
        <strain evidence="3">CGMCC 4.6609</strain>
    </source>
</reference>
<feature type="compositionally biased region" description="Low complexity" evidence="1">
    <location>
        <begin position="221"/>
        <end position="241"/>
    </location>
</feature>
<proteinExistence type="predicted"/>
<evidence type="ECO:0000313" key="2">
    <source>
        <dbReference type="EMBL" id="SDP67617.1"/>
    </source>
</evidence>
<evidence type="ECO:0000256" key="1">
    <source>
        <dbReference type="SAM" id="MobiDB-lite"/>
    </source>
</evidence>
<dbReference type="STRING" id="641025.SAMN05421507_112134"/>